<dbReference type="GO" id="GO:0009279">
    <property type="term" value="C:cell outer membrane"/>
    <property type="evidence" value="ECO:0007669"/>
    <property type="project" value="UniProtKB-SubCell"/>
</dbReference>
<organism evidence="8 9">
    <name type="scientific">Fibrella aestuarina BUZ 2</name>
    <dbReference type="NCBI Taxonomy" id="1166018"/>
    <lineage>
        <taxon>Bacteria</taxon>
        <taxon>Pseudomonadati</taxon>
        <taxon>Bacteroidota</taxon>
        <taxon>Cytophagia</taxon>
        <taxon>Cytophagales</taxon>
        <taxon>Spirosomataceae</taxon>
        <taxon>Fibrella</taxon>
    </lineage>
</organism>
<keyword evidence="3" id="KW-0732">Signal</keyword>
<evidence type="ECO:0000256" key="3">
    <source>
        <dbReference type="ARBA" id="ARBA00022729"/>
    </source>
</evidence>
<dbReference type="PROSITE" id="PS51257">
    <property type="entry name" value="PROKAR_LIPOPROTEIN"/>
    <property type="match status" value="1"/>
</dbReference>
<dbReference type="OrthoDB" id="1522814at2"/>
<dbReference type="Pfam" id="PF07980">
    <property type="entry name" value="SusD_RagB"/>
    <property type="match status" value="1"/>
</dbReference>
<evidence type="ECO:0000256" key="5">
    <source>
        <dbReference type="ARBA" id="ARBA00023237"/>
    </source>
</evidence>
<dbReference type="SUPFAM" id="SSF48452">
    <property type="entry name" value="TPR-like"/>
    <property type="match status" value="1"/>
</dbReference>
<accession>I0K4Y1</accession>
<dbReference type="EMBL" id="HE796683">
    <property type="protein sequence ID" value="CCG99184.1"/>
    <property type="molecule type" value="Genomic_DNA"/>
</dbReference>
<evidence type="ECO:0000313" key="8">
    <source>
        <dbReference type="EMBL" id="CCG99184.1"/>
    </source>
</evidence>
<dbReference type="eggNOG" id="ENOG502Z83P">
    <property type="taxonomic scope" value="Bacteria"/>
</dbReference>
<dbReference type="PATRIC" id="fig|1166018.3.peg.2896"/>
<dbReference type="Gene3D" id="1.25.40.390">
    <property type="match status" value="2"/>
</dbReference>
<evidence type="ECO:0000256" key="1">
    <source>
        <dbReference type="ARBA" id="ARBA00004442"/>
    </source>
</evidence>
<dbReference type="Proteomes" id="UP000011058">
    <property type="component" value="Chromosome"/>
</dbReference>
<keyword evidence="5" id="KW-0998">Cell outer membrane</keyword>
<comment type="subcellular location">
    <subcellularLocation>
        <location evidence="1">Cell outer membrane</location>
    </subcellularLocation>
</comment>
<keyword evidence="4" id="KW-0472">Membrane</keyword>
<dbReference type="STRING" id="1166018.FAES_1174"/>
<sequence length="443" mass="46578">MKRSSFLRSLNGAFTIASTTAFLLGVSGCQQTYLNPSAAVQPQVTGSADGLITVCNALQYRYSTGGAASVIYTAMAAGGLTTNELLVKNAGNSEELALSQGQANINNTNGVLRTLWTQCNLVKANANLVLSNLGVVGDAGTKSGIQAYAAIFRALSLGTLAQFYQSVPVQVGDNAPFVDRVQVFREAVSGLEAAAAQVTSAPVSANFSSKIVAGIDIPNTLQALIARYSLLAGDYDKAIAAAAKVDLTKRSVFNFDDTNRNPVFFTAFGNVNVIEPTNSVLGLSGALAPAAGDKRLAVYIRQTPVSTLNLGTGFYTANGTAVPVYLPGEMLLIQAEAYARKNDLGNAVAQLNKVLTKTAAQDAFNVGAGLPAYSGAQTADAVLLEILRNRNVELAYQGFRLEDNRRFGRPGPGATGSERNRNFMPYPRVERDNNTSTPADPAN</sequence>
<feature type="region of interest" description="Disordered" evidence="6">
    <location>
        <begin position="405"/>
        <end position="443"/>
    </location>
</feature>
<evidence type="ECO:0000259" key="7">
    <source>
        <dbReference type="Pfam" id="PF07980"/>
    </source>
</evidence>
<dbReference type="InterPro" id="IPR012944">
    <property type="entry name" value="SusD_RagB_dom"/>
</dbReference>
<protein>
    <recommendedName>
        <fullName evidence="7">RagB/SusD domain-containing protein</fullName>
    </recommendedName>
</protein>
<feature type="domain" description="RagB/SusD" evidence="7">
    <location>
        <begin position="284"/>
        <end position="427"/>
    </location>
</feature>
<comment type="similarity">
    <text evidence="2">Belongs to the SusD family.</text>
</comment>
<dbReference type="KEGG" id="fae:FAES_1174"/>
<dbReference type="RefSeq" id="WP_015330284.1">
    <property type="nucleotide sequence ID" value="NC_020054.1"/>
</dbReference>
<evidence type="ECO:0000256" key="6">
    <source>
        <dbReference type="SAM" id="MobiDB-lite"/>
    </source>
</evidence>
<evidence type="ECO:0000313" key="9">
    <source>
        <dbReference type="Proteomes" id="UP000011058"/>
    </source>
</evidence>
<dbReference type="AlphaFoldDB" id="I0K4Y1"/>
<reference evidence="8 9" key="1">
    <citation type="journal article" date="2012" name="J. Bacteriol.">
        <title>Genome Sequence of Fibrella aestuarina BUZ 2T, a Filamentous Marine Bacterium.</title>
        <authorList>
            <person name="Filippini M."/>
            <person name="Qi W."/>
            <person name="Blom J."/>
            <person name="Goesmann A."/>
            <person name="Smits T.H."/>
            <person name="Bagheri H.C."/>
        </authorList>
    </citation>
    <scope>NUCLEOTIDE SEQUENCE [LARGE SCALE GENOMIC DNA]</scope>
    <source>
        <strain evidence="9">BUZ 2T</strain>
    </source>
</reference>
<proteinExistence type="inferred from homology"/>
<evidence type="ECO:0000256" key="2">
    <source>
        <dbReference type="ARBA" id="ARBA00006275"/>
    </source>
</evidence>
<gene>
    <name evidence="8" type="ORF">FAES_1174</name>
</gene>
<dbReference type="HOGENOM" id="CLU_628246_0_0_10"/>
<evidence type="ECO:0000256" key="4">
    <source>
        <dbReference type="ARBA" id="ARBA00023136"/>
    </source>
</evidence>
<keyword evidence="9" id="KW-1185">Reference proteome</keyword>
<name>I0K4Y1_9BACT</name>
<feature type="compositionally biased region" description="Polar residues" evidence="6">
    <location>
        <begin position="434"/>
        <end position="443"/>
    </location>
</feature>
<dbReference type="InterPro" id="IPR011990">
    <property type="entry name" value="TPR-like_helical_dom_sf"/>
</dbReference>